<dbReference type="SMART" id="SM00028">
    <property type="entry name" value="TPR"/>
    <property type="match status" value="2"/>
</dbReference>
<feature type="coiled-coil region" evidence="3">
    <location>
        <begin position="330"/>
        <end position="381"/>
    </location>
</feature>
<dbReference type="SUPFAM" id="SSF48452">
    <property type="entry name" value="TPR-like"/>
    <property type="match status" value="1"/>
</dbReference>
<dbReference type="RefSeq" id="WP_263713498.1">
    <property type="nucleotide sequence ID" value="NZ_JAOWKX010000009.1"/>
</dbReference>
<dbReference type="InterPro" id="IPR052048">
    <property type="entry name" value="ST_Response_Regulator"/>
</dbReference>
<keyword evidence="6" id="KW-1185">Reference proteome</keyword>
<dbReference type="Gene3D" id="3.40.50.2300">
    <property type="match status" value="1"/>
</dbReference>
<organism evidence="5 6">
    <name type="scientific">Fluctibacter corallii</name>
    <dbReference type="NCBI Taxonomy" id="2984329"/>
    <lineage>
        <taxon>Bacteria</taxon>
        <taxon>Pseudomonadati</taxon>
        <taxon>Pseudomonadota</taxon>
        <taxon>Gammaproteobacteria</taxon>
        <taxon>Alteromonadales</taxon>
        <taxon>Alteromonadaceae</taxon>
        <taxon>Fluctibacter</taxon>
    </lineage>
</organism>
<dbReference type="PROSITE" id="PS50005">
    <property type="entry name" value="TPR"/>
    <property type="match status" value="1"/>
</dbReference>
<gene>
    <name evidence="5" type="ORF">OE749_16075</name>
</gene>
<accession>A0ABT3AC08</accession>
<dbReference type="PANTHER" id="PTHR43228:SF1">
    <property type="entry name" value="TWO-COMPONENT RESPONSE REGULATOR ARR22"/>
    <property type="match status" value="1"/>
</dbReference>
<dbReference type="InterPro" id="IPR011006">
    <property type="entry name" value="CheY-like_superfamily"/>
</dbReference>
<dbReference type="InterPro" id="IPR001789">
    <property type="entry name" value="Sig_transdc_resp-reg_receiver"/>
</dbReference>
<dbReference type="SUPFAM" id="SSF52172">
    <property type="entry name" value="CheY-like"/>
    <property type="match status" value="1"/>
</dbReference>
<evidence type="ECO:0000256" key="1">
    <source>
        <dbReference type="PROSITE-ProRule" id="PRU00169"/>
    </source>
</evidence>
<evidence type="ECO:0000256" key="2">
    <source>
        <dbReference type="PROSITE-ProRule" id="PRU00339"/>
    </source>
</evidence>
<comment type="caution">
    <text evidence="5">The sequence shown here is derived from an EMBL/GenBank/DDBJ whole genome shotgun (WGS) entry which is preliminary data.</text>
</comment>
<sequence>MLEIPSPKPVEQLRVLVIDGQTLVHNAIKHALEPMGMTYVKSAENAYYALRLCETHSFDVFIVSFDVKSDKDGFNLLEEMKFKGYVHKTSTVIFLSADTTQELVNCVIELEPSDFWVKPLDRVRIQQRMKHILTIKQELFKVQYCMDAGEYSTAIYHAERQLQDATLEHYHPRINRMVGDALMLLYEYKEAEVFYRRLAQRYKYAWVQIGLIRSLLKQNKYEEATPLSKILLRRNDTRFATYDALAEYYIDKEEYKKGYDVIKKATELAPRNLERNKKSWNLARLNHDREGQLAATKSMAKYAKNSIHDTPEFSLNVVRATLDFATTVGEMEANRMLVTAERHIRELRDNTAMSGELRQQLDIVEARVANLRKDKRKAEGLLSDHMSTEPLVSVEDSLDKMKAFHEIGYREEAIKLLEKTQSQVESDSFIGHVMREYLSQEKEERKNIHFTSIELAEMAAGHYKQRRLSPAFDLLNQALTLTPDNHNFAISLLKIIAHISAEERLNDAHQTSANFCLDALKEAELDRTQKAKVDEYCNAIERAL</sequence>
<dbReference type="SMART" id="SM00448">
    <property type="entry name" value="REC"/>
    <property type="match status" value="1"/>
</dbReference>
<comment type="caution">
    <text evidence="1">Lacks conserved residue(s) required for the propagation of feature annotation.</text>
</comment>
<dbReference type="PROSITE" id="PS50110">
    <property type="entry name" value="RESPONSE_REGULATORY"/>
    <property type="match status" value="1"/>
</dbReference>
<dbReference type="Gene3D" id="1.25.40.10">
    <property type="entry name" value="Tetratricopeptide repeat domain"/>
    <property type="match status" value="1"/>
</dbReference>
<dbReference type="Pfam" id="PF00072">
    <property type="entry name" value="Response_reg"/>
    <property type="match status" value="1"/>
</dbReference>
<proteinExistence type="predicted"/>
<dbReference type="EMBL" id="JAOWKX010000009">
    <property type="protein sequence ID" value="MCV2886211.1"/>
    <property type="molecule type" value="Genomic_DNA"/>
</dbReference>
<dbReference type="PANTHER" id="PTHR43228">
    <property type="entry name" value="TWO-COMPONENT RESPONSE REGULATOR"/>
    <property type="match status" value="1"/>
</dbReference>
<protein>
    <submittedName>
        <fullName evidence="5">Response regulator</fullName>
    </submittedName>
</protein>
<dbReference type="InterPro" id="IPR011990">
    <property type="entry name" value="TPR-like_helical_dom_sf"/>
</dbReference>
<dbReference type="Proteomes" id="UP001652504">
    <property type="component" value="Unassembled WGS sequence"/>
</dbReference>
<dbReference type="InterPro" id="IPR019734">
    <property type="entry name" value="TPR_rpt"/>
</dbReference>
<feature type="domain" description="Response regulatory" evidence="4">
    <location>
        <begin position="14"/>
        <end position="133"/>
    </location>
</feature>
<evidence type="ECO:0000256" key="3">
    <source>
        <dbReference type="SAM" id="Coils"/>
    </source>
</evidence>
<evidence type="ECO:0000313" key="5">
    <source>
        <dbReference type="EMBL" id="MCV2886211.1"/>
    </source>
</evidence>
<reference evidence="5 6" key="1">
    <citation type="submission" date="2022-10" db="EMBL/GenBank/DDBJ databases">
        <title>Aestuariibacter sp. AA17 isolated from Montipora capitata coral fragment.</title>
        <authorList>
            <person name="Emsley S.A."/>
            <person name="Pfannmuller K.M."/>
            <person name="Loughran R.M."/>
            <person name="Shlafstein M."/>
            <person name="Papke E."/>
            <person name="Saw J.H."/>
            <person name="Ushijima B."/>
            <person name="Videau P."/>
        </authorList>
    </citation>
    <scope>NUCLEOTIDE SEQUENCE [LARGE SCALE GENOMIC DNA]</scope>
    <source>
        <strain evidence="5 6">AA17</strain>
    </source>
</reference>
<evidence type="ECO:0000259" key="4">
    <source>
        <dbReference type="PROSITE" id="PS50110"/>
    </source>
</evidence>
<evidence type="ECO:0000313" key="6">
    <source>
        <dbReference type="Proteomes" id="UP001652504"/>
    </source>
</evidence>
<feature type="repeat" description="TPR" evidence="2">
    <location>
        <begin position="239"/>
        <end position="272"/>
    </location>
</feature>
<name>A0ABT3AC08_9ALTE</name>
<keyword evidence="3" id="KW-0175">Coiled coil</keyword>
<keyword evidence="2" id="KW-0802">TPR repeat</keyword>